<dbReference type="AlphaFoldDB" id="A0A0H3DGS7"/>
<evidence type="ECO:0000313" key="1">
    <source>
        <dbReference type="EMBL" id="ADJ48844.1"/>
    </source>
</evidence>
<dbReference type="KEGG" id="amd:AMED_7127"/>
<dbReference type="InterPro" id="IPR036188">
    <property type="entry name" value="FAD/NAD-bd_sf"/>
</dbReference>
<sequence length="262" mass="28576">MTPQVHEVAIGVSPDEQNARFRHVDFIIENFADILRAADEIRDLELLRRVLPVCGKLLVHQPALGLVSCSQYSNDRSKQRGGPVHPTTPSGLVEVLVVGVDPAEIRRAHLAGEAGFTVCSQETSHDGARADYDESTGTWTVRVRGGAVMRARFLFAGPGNRLDVRGCGGVPLEKHRARSRFDVAVAGFPNLFFYGGPRAGGRVELVLELLGHARRMGYEIVEADPAATDPAPFSPDENSYFKAGDFQTFEFGRPPRVQGARS</sequence>
<proteinExistence type="predicted"/>
<dbReference type="RefSeq" id="WP_013228889.1">
    <property type="nucleotide sequence ID" value="NC_014318.1"/>
</dbReference>
<dbReference type="Proteomes" id="UP000000328">
    <property type="component" value="Chromosome"/>
</dbReference>
<dbReference type="GeneID" id="92874777"/>
<name>A0A0H3DGS7_AMYMU</name>
<organism evidence="1 2">
    <name type="scientific">Amycolatopsis mediterranei (strain U-32)</name>
    <dbReference type="NCBI Taxonomy" id="749927"/>
    <lineage>
        <taxon>Bacteria</taxon>
        <taxon>Bacillati</taxon>
        <taxon>Actinomycetota</taxon>
        <taxon>Actinomycetes</taxon>
        <taxon>Pseudonocardiales</taxon>
        <taxon>Pseudonocardiaceae</taxon>
        <taxon>Amycolatopsis</taxon>
    </lineage>
</organism>
<gene>
    <name evidence="1" type="ordered locus">AMED_7127</name>
</gene>
<protein>
    <submittedName>
        <fullName evidence="1">Uncharacterized protein</fullName>
    </submittedName>
</protein>
<dbReference type="EMBL" id="CP002000">
    <property type="protein sequence ID" value="ADJ48844.1"/>
    <property type="molecule type" value="Genomic_DNA"/>
</dbReference>
<dbReference type="PATRIC" id="fig|749927.5.peg.7412"/>
<evidence type="ECO:0000313" key="2">
    <source>
        <dbReference type="Proteomes" id="UP000000328"/>
    </source>
</evidence>
<dbReference type="Gene3D" id="3.50.50.60">
    <property type="entry name" value="FAD/NAD(P)-binding domain"/>
    <property type="match status" value="1"/>
</dbReference>
<accession>A0A0H3DGS7</accession>
<reference evidence="1 2" key="1">
    <citation type="journal article" date="2010" name="Cell Res.">
        <title>Complete genome sequence of the rifamycin SV-producing Amycolatopsis mediterranei U32 revealed its genetic characteristics in phylogeny and metabolism.</title>
        <authorList>
            <person name="Zhao W."/>
            <person name="Zhong Y."/>
            <person name="Yuan H."/>
            <person name="Wang J."/>
            <person name="Zheng H."/>
            <person name="Wang Y."/>
            <person name="Cen X."/>
            <person name="Xu F."/>
            <person name="Bai J."/>
            <person name="Han X."/>
            <person name="Lu G."/>
            <person name="Zhu Y."/>
            <person name="Shao Z."/>
            <person name="Yan H."/>
            <person name="Li C."/>
            <person name="Peng N."/>
            <person name="Zhang Z."/>
            <person name="Zhang Y."/>
            <person name="Lin W."/>
            <person name="Fan Y."/>
            <person name="Qin Z."/>
            <person name="Hu Y."/>
            <person name="Zhu B."/>
            <person name="Wang S."/>
            <person name="Ding X."/>
            <person name="Zhao G.P."/>
        </authorList>
    </citation>
    <scope>NUCLEOTIDE SEQUENCE [LARGE SCALE GENOMIC DNA]</scope>
    <source>
        <strain evidence="2">U-32</strain>
    </source>
</reference>
<dbReference type="HOGENOM" id="CLU_1060243_0_0_11"/>